<name>A0ABQ7DY15_BRACR</name>
<sequence length="101" mass="11576">MPSKIVLTFGGPEERELQVNHEILGTTDENEPLQAMMKDAFTNYVVKKVLEPCDDQQHYLLVLKPGEELVCSLMWLKAARVYSMTRVLNGCTIHRTKYHSP</sequence>
<dbReference type="Proteomes" id="UP000266723">
    <property type="component" value="Unassembled WGS sequence"/>
</dbReference>
<comment type="caution">
    <text evidence="1">The sequence shown here is derived from an EMBL/GenBank/DDBJ whole genome shotgun (WGS) entry which is preliminary data.</text>
</comment>
<gene>
    <name evidence="1" type="ORF">DY000_02034714</name>
</gene>
<reference evidence="1 2" key="1">
    <citation type="journal article" date="2020" name="BMC Genomics">
        <title>Intraspecific diversification of the crop wild relative Brassica cretica Lam. using demographic model selection.</title>
        <authorList>
            <person name="Kioukis A."/>
            <person name="Michalopoulou V.A."/>
            <person name="Briers L."/>
            <person name="Pirintsos S."/>
            <person name="Studholme D.J."/>
            <person name="Pavlidis P."/>
            <person name="Sarris P.F."/>
        </authorList>
    </citation>
    <scope>NUCLEOTIDE SEQUENCE [LARGE SCALE GENOMIC DNA]</scope>
    <source>
        <strain evidence="2">cv. PFS-1207/04</strain>
    </source>
</reference>
<dbReference type="EMBL" id="QGKV02000649">
    <property type="protein sequence ID" value="KAF3582963.1"/>
    <property type="molecule type" value="Genomic_DNA"/>
</dbReference>
<evidence type="ECO:0000313" key="1">
    <source>
        <dbReference type="EMBL" id="KAF3582963.1"/>
    </source>
</evidence>
<keyword evidence="2" id="KW-1185">Reference proteome</keyword>
<organism evidence="1 2">
    <name type="scientific">Brassica cretica</name>
    <name type="common">Mustard</name>
    <dbReference type="NCBI Taxonomy" id="69181"/>
    <lineage>
        <taxon>Eukaryota</taxon>
        <taxon>Viridiplantae</taxon>
        <taxon>Streptophyta</taxon>
        <taxon>Embryophyta</taxon>
        <taxon>Tracheophyta</taxon>
        <taxon>Spermatophyta</taxon>
        <taxon>Magnoliopsida</taxon>
        <taxon>eudicotyledons</taxon>
        <taxon>Gunneridae</taxon>
        <taxon>Pentapetalae</taxon>
        <taxon>rosids</taxon>
        <taxon>malvids</taxon>
        <taxon>Brassicales</taxon>
        <taxon>Brassicaceae</taxon>
        <taxon>Brassiceae</taxon>
        <taxon>Brassica</taxon>
    </lineage>
</organism>
<proteinExistence type="predicted"/>
<dbReference type="InterPro" id="IPR011989">
    <property type="entry name" value="ARM-like"/>
</dbReference>
<evidence type="ECO:0000313" key="2">
    <source>
        <dbReference type="Proteomes" id="UP000266723"/>
    </source>
</evidence>
<accession>A0ABQ7DY15</accession>
<protein>
    <submittedName>
        <fullName evidence="1">Uncharacterized protein</fullName>
    </submittedName>
</protein>
<dbReference type="Gene3D" id="1.25.10.10">
    <property type="entry name" value="Leucine-rich Repeat Variant"/>
    <property type="match status" value="1"/>
</dbReference>